<feature type="transmembrane region" description="Helical" evidence="7">
    <location>
        <begin position="211"/>
        <end position="229"/>
    </location>
</feature>
<sequence>MAAHRTIPVGGRQAAATVLSRPHTRWDGAASTAAAGDVTFVHPLPRRAPPTVIESRRSSGADGVVPRWVGRLPGLATVAGLAGIGLLVERWVPLFGAAVVAVVAGVLVRSILGLSERLRPGVGFAAKQGLQIAIVLLGTGLGLQQVGGIGGSALAVLAVVALGGIAGIWGLGRLLRVSWEPRALLTVGTVVCGGTAIGVLAPTIRARSDDVAVAIGVVFGMNLLALLVFPPLGGAMGLDQAAFGVWAGAAINDTSSVVAAGYSVGEEAGDVATVVKLVRTTLILPLVIAFGLWAQQRAAEQAGLTAGQALRTLPAFLLWFVAAAGLQSVGVIDALGLGFLPEVGRTLMVMALAGVGLGADLGAVRRAGPRPLVVGAAGWLLIAVLALATMAATGWW</sequence>
<evidence type="ECO:0000256" key="4">
    <source>
        <dbReference type="ARBA" id="ARBA00022692"/>
    </source>
</evidence>
<dbReference type="Pfam" id="PF03601">
    <property type="entry name" value="Cons_hypoth698"/>
    <property type="match status" value="1"/>
</dbReference>
<dbReference type="PANTHER" id="PTHR30106">
    <property type="entry name" value="INNER MEMBRANE PROTEIN YEIH-RELATED"/>
    <property type="match status" value="1"/>
</dbReference>
<evidence type="ECO:0000256" key="6">
    <source>
        <dbReference type="ARBA" id="ARBA00023136"/>
    </source>
</evidence>
<dbReference type="AlphaFoldDB" id="A0A411YAT1"/>
<evidence type="ECO:0000256" key="1">
    <source>
        <dbReference type="ARBA" id="ARBA00004651"/>
    </source>
</evidence>
<dbReference type="Proteomes" id="UP000291469">
    <property type="component" value="Chromosome"/>
</dbReference>
<keyword evidence="3" id="KW-1003">Cell membrane</keyword>
<dbReference type="EMBL" id="CP036402">
    <property type="protein sequence ID" value="QBI18314.1"/>
    <property type="molecule type" value="Genomic_DNA"/>
</dbReference>
<dbReference type="OrthoDB" id="9766798at2"/>
<feature type="transmembrane region" description="Helical" evidence="7">
    <location>
        <begin position="277"/>
        <end position="294"/>
    </location>
</feature>
<dbReference type="KEGG" id="erz:ER308_01150"/>
<dbReference type="GO" id="GO:0005886">
    <property type="term" value="C:plasma membrane"/>
    <property type="evidence" value="ECO:0007669"/>
    <property type="project" value="UniProtKB-SubCell"/>
</dbReference>
<feature type="transmembrane region" description="Helical" evidence="7">
    <location>
        <begin position="346"/>
        <end position="364"/>
    </location>
</feature>
<name>A0A411YAT1_9ACTN</name>
<feature type="transmembrane region" description="Helical" evidence="7">
    <location>
        <begin position="315"/>
        <end position="340"/>
    </location>
</feature>
<keyword evidence="5 7" id="KW-1133">Transmembrane helix</keyword>
<protein>
    <submittedName>
        <fullName evidence="8">Putative sulfate exporter family transporter</fullName>
    </submittedName>
</protein>
<comment type="similarity">
    <text evidence="2">Belongs to the UPF0324 family.</text>
</comment>
<keyword evidence="4 7" id="KW-0812">Transmembrane</keyword>
<evidence type="ECO:0000313" key="8">
    <source>
        <dbReference type="EMBL" id="QBI18314.1"/>
    </source>
</evidence>
<feature type="transmembrane region" description="Helical" evidence="7">
    <location>
        <begin position="371"/>
        <end position="395"/>
    </location>
</feature>
<dbReference type="PANTHER" id="PTHR30106:SF1">
    <property type="entry name" value="UPF0324 MEMBRANE PROTEIN FN0533"/>
    <property type="match status" value="1"/>
</dbReference>
<comment type="subcellular location">
    <subcellularLocation>
        <location evidence="1">Cell membrane</location>
        <topology evidence="1">Multi-pass membrane protein</topology>
    </subcellularLocation>
</comment>
<evidence type="ECO:0000256" key="3">
    <source>
        <dbReference type="ARBA" id="ARBA00022475"/>
    </source>
</evidence>
<organism evidence="8 9">
    <name type="scientific">Egibacter rhizosphaerae</name>
    <dbReference type="NCBI Taxonomy" id="1670831"/>
    <lineage>
        <taxon>Bacteria</taxon>
        <taxon>Bacillati</taxon>
        <taxon>Actinomycetota</taxon>
        <taxon>Nitriliruptoria</taxon>
        <taxon>Egibacterales</taxon>
        <taxon>Egibacteraceae</taxon>
        <taxon>Egibacter</taxon>
    </lineage>
</organism>
<reference evidence="8 9" key="1">
    <citation type="submission" date="2019-01" db="EMBL/GenBank/DDBJ databases">
        <title>Egibacter rhizosphaerae EGI 80759T.</title>
        <authorList>
            <person name="Chen D.-D."/>
            <person name="Tian Y."/>
            <person name="Jiao J.-Y."/>
            <person name="Zhang X.-T."/>
            <person name="Zhang Y.-G."/>
            <person name="Zhang Y."/>
            <person name="Xiao M."/>
            <person name="Shu W.-S."/>
            <person name="Li W.-J."/>
        </authorList>
    </citation>
    <scope>NUCLEOTIDE SEQUENCE [LARGE SCALE GENOMIC DNA]</scope>
    <source>
        <strain evidence="8 9">EGI 80759</strain>
    </source>
</reference>
<dbReference type="InterPro" id="IPR018383">
    <property type="entry name" value="UPF0324_pro"/>
</dbReference>
<keyword evidence="6 7" id="KW-0472">Membrane</keyword>
<feature type="transmembrane region" description="Helical" evidence="7">
    <location>
        <begin position="149"/>
        <end position="171"/>
    </location>
</feature>
<proteinExistence type="inferred from homology"/>
<keyword evidence="9" id="KW-1185">Reference proteome</keyword>
<feature type="transmembrane region" description="Helical" evidence="7">
    <location>
        <begin position="183"/>
        <end position="205"/>
    </location>
</feature>
<accession>A0A411YAT1</accession>
<evidence type="ECO:0000256" key="2">
    <source>
        <dbReference type="ARBA" id="ARBA00007977"/>
    </source>
</evidence>
<feature type="transmembrane region" description="Helical" evidence="7">
    <location>
        <begin position="124"/>
        <end position="143"/>
    </location>
</feature>
<gene>
    <name evidence="8" type="ORF">ER308_01150</name>
</gene>
<evidence type="ECO:0000256" key="7">
    <source>
        <dbReference type="SAM" id="Phobius"/>
    </source>
</evidence>
<evidence type="ECO:0000256" key="5">
    <source>
        <dbReference type="ARBA" id="ARBA00022989"/>
    </source>
</evidence>
<evidence type="ECO:0000313" key="9">
    <source>
        <dbReference type="Proteomes" id="UP000291469"/>
    </source>
</evidence>
<feature type="transmembrane region" description="Helical" evidence="7">
    <location>
        <begin position="94"/>
        <end position="112"/>
    </location>
</feature>